<dbReference type="PROSITE" id="PS51257">
    <property type="entry name" value="PROKAR_LIPOPROTEIN"/>
    <property type="match status" value="1"/>
</dbReference>
<dbReference type="Proteomes" id="UP001226389">
    <property type="component" value="Unassembled WGS sequence"/>
</dbReference>
<feature type="domain" description="DUF4232" evidence="3">
    <location>
        <begin position="83"/>
        <end position="214"/>
    </location>
</feature>
<feature type="signal peptide" evidence="2">
    <location>
        <begin position="1"/>
        <end position="31"/>
    </location>
</feature>
<keyword evidence="2" id="KW-0732">Signal</keyword>
<evidence type="ECO:0000256" key="2">
    <source>
        <dbReference type="SAM" id="SignalP"/>
    </source>
</evidence>
<comment type="caution">
    <text evidence="4">The sequence shown here is derived from an EMBL/GenBank/DDBJ whole genome shotgun (WGS) entry which is preliminary data.</text>
</comment>
<dbReference type="RefSeq" id="WP_201302466.1">
    <property type="nucleotide sequence ID" value="NZ_JAUSSY010000001.1"/>
</dbReference>
<dbReference type="InterPro" id="IPR025326">
    <property type="entry name" value="DUF4232"/>
</dbReference>
<feature type="region of interest" description="Disordered" evidence="1">
    <location>
        <begin position="27"/>
        <end position="78"/>
    </location>
</feature>
<evidence type="ECO:0000313" key="4">
    <source>
        <dbReference type="EMBL" id="MDQ0117174.1"/>
    </source>
</evidence>
<dbReference type="Pfam" id="PF14016">
    <property type="entry name" value="DUF4232"/>
    <property type="match status" value="1"/>
</dbReference>
<evidence type="ECO:0000256" key="1">
    <source>
        <dbReference type="SAM" id="MobiDB-lite"/>
    </source>
</evidence>
<dbReference type="EMBL" id="JAUSSY010000001">
    <property type="protein sequence ID" value="MDQ0117174.1"/>
    <property type="molecule type" value="Genomic_DNA"/>
</dbReference>
<feature type="chain" id="PRO_5045095024" description="DUF4232 domain-containing protein" evidence="2">
    <location>
        <begin position="32"/>
        <end position="218"/>
    </location>
</feature>
<feature type="compositionally biased region" description="Low complexity" evidence="1">
    <location>
        <begin position="27"/>
        <end position="53"/>
    </location>
</feature>
<evidence type="ECO:0000313" key="5">
    <source>
        <dbReference type="Proteomes" id="UP001226389"/>
    </source>
</evidence>
<reference evidence="4 5" key="1">
    <citation type="submission" date="2023-07" db="EMBL/GenBank/DDBJ databases">
        <title>Sorghum-associated microbial communities from plants grown in Nebraska, USA.</title>
        <authorList>
            <person name="Schachtman D."/>
        </authorList>
    </citation>
    <scope>NUCLEOTIDE SEQUENCE [LARGE SCALE GENOMIC DNA]</scope>
    <source>
        <strain evidence="4 5">DS994</strain>
    </source>
</reference>
<organism evidence="4 5">
    <name type="scientific">Pseudarthrobacter defluvii</name>
    <dbReference type="NCBI Taxonomy" id="410837"/>
    <lineage>
        <taxon>Bacteria</taxon>
        <taxon>Bacillati</taxon>
        <taxon>Actinomycetota</taxon>
        <taxon>Actinomycetes</taxon>
        <taxon>Micrococcales</taxon>
        <taxon>Micrococcaceae</taxon>
        <taxon>Pseudarthrobacter</taxon>
    </lineage>
</organism>
<name>A0ABT9UG24_9MICC</name>
<evidence type="ECO:0000259" key="3">
    <source>
        <dbReference type="Pfam" id="PF14016"/>
    </source>
</evidence>
<feature type="compositionally biased region" description="Low complexity" evidence="1">
    <location>
        <begin position="60"/>
        <end position="77"/>
    </location>
</feature>
<gene>
    <name evidence="4" type="ORF">J2T22_000334</name>
</gene>
<keyword evidence="5" id="KW-1185">Reference proteome</keyword>
<protein>
    <recommendedName>
        <fullName evidence="3">DUF4232 domain-containing protein</fullName>
    </recommendedName>
</protein>
<sequence length="218" mass="21378">MRSQKISQGFAMTTAIAASALLLTACGPSQPQSQTTTSPATGQASQSPTGTASTPPPASSAPASSTPASPAPGTTAAGEPGLCKAAGLTAATDASGGGAAGSVYMKLNLTNKGSDPCILRGYAGVSLVADAAGAPIGAPATRDDSAGVVDVLLAPGQTGTAVLRYTQARNYQGCMVVDAAGYRIYPPEDTDSLFIPKPTTACSNAEITLLSIGAFQPA</sequence>
<accession>A0ABT9UG24</accession>
<proteinExistence type="predicted"/>